<organism evidence="10 11">
    <name type="scientific">Neotabrizicola shimadae</name>
    <dbReference type="NCBI Taxonomy" id="2807096"/>
    <lineage>
        <taxon>Bacteria</taxon>
        <taxon>Pseudomonadati</taxon>
        <taxon>Pseudomonadota</taxon>
        <taxon>Alphaproteobacteria</taxon>
        <taxon>Rhodobacterales</taxon>
        <taxon>Paracoccaceae</taxon>
        <taxon>Neotabrizicola</taxon>
    </lineage>
</organism>
<evidence type="ECO:0000259" key="9">
    <source>
        <dbReference type="Pfam" id="PF01636"/>
    </source>
</evidence>
<evidence type="ECO:0000256" key="7">
    <source>
        <dbReference type="ARBA" id="ARBA00038873"/>
    </source>
</evidence>
<evidence type="ECO:0000256" key="4">
    <source>
        <dbReference type="ARBA" id="ARBA00022777"/>
    </source>
</evidence>
<keyword evidence="2" id="KW-0963">Cytoplasm</keyword>
<evidence type="ECO:0000256" key="1">
    <source>
        <dbReference type="ARBA" id="ARBA00004496"/>
    </source>
</evidence>
<dbReference type="InterPro" id="IPR050249">
    <property type="entry name" value="Pseudomonas-type_ThrB"/>
</dbReference>
<proteinExistence type="predicted"/>
<accession>A0A8G0ZW14</accession>
<gene>
    <name evidence="10" type="ORF">JO391_02660</name>
</gene>
<dbReference type="PANTHER" id="PTHR21064">
    <property type="entry name" value="AMINOGLYCOSIDE PHOSPHOTRANSFERASE DOMAIN-CONTAINING PROTEIN-RELATED"/>
    <property type="match status" value="1"/>
</dbReference>
<keyword evidence="3" id="KW-0808">Transferase</keyword>
<keyword evidence="11" id="KW-1185">Reference proteome</keyword>
<dbReference type="RefSeq" id="WP_220662662.1">
    <property type="nucleotide sequence ID" value="NZ_CP069370.1"/>
</dbReference>
<feature type="domain" description="Aminoglycoside phosphotransferase" evidence="9">
    <location>
        <begin position="36"/>
        <end position="266"/>
    </location>
</feature>
<dbReference type="Proteomes" id="UP000826300">
    <property type="component" value="Chromosome"/>
</dbReference>
<dbReference type="GO" id="GO:0047992">
    <property type="term" value="F:hydroxylysine kinase activity"/>
    <property type="evidence" value="ECO:0007669"/>
    <property type="project" value="UniProtKB-EC"/>
</dbReference>
<sequence length="341" mass="36444">MTQTNSSLTTAPPQITASAAARLAAEHFGLFGTLTRLTSERDLNFRIEGPEGAHVVKIANAQEPHEVTRFQTEALLHLHSTAPDLPVPRLRRTVTGATEVILPGGEMLRALTYLQGQPMHAAPHPPAQRIAMGQMAARLTKGLQGFAHPAAGHRLQWDIRHAADLAPLLPQIADADLRSLATATLERFVAHVAPRLKDCRWQVVHNDLNPHNVLVDPADPAIISGILDFGDMVETPLVCDLGVAASYQLDPADAAASLAAFTAAYDTELPLTDTELSLVADLTQARMLTTLAIASWRASLYPDNAPYILRNVPSAQAGLAALAAVPPEALTETIARACGRT</sequence>
<dbReference type="AlphaFoldDB" id="A0A8G0ZW14"/>
<dbReference type="SUPFAM" id="SSF56112">
    <property type="entry name" value="Protein kinase-like (PK-like)"/>
    <property type="match status" value="1"/>
</dbReference>
<dbReference type="EC" id="2.7.1.81" evidence="7"/>
<evidence type="ECO:0000256" key="2">
    <source>
        <dbReference type="ARBA" id="ARBA00022490"/>
    </source>
</evidence>
<keyword evidence="4" id="KW-0418">Kinase</keyword>
<evidence type="ECO:0000313" key="10">
    <source>
        <dbReference type="EMBL" id="QYZ70445.1"/>
    </source>
</evidence>
<dbReference type="Gene3D" id="3.90.1200.10">
    <property type="match status" value="1"/>
</dbReference>
<dbReference type="InterPro" id="IPR002575">
    <property type="entry name" value="Aminoglycoside_PTrfase"/>
</dbReference>
<name>A0A8G0ZW14_9RHOB</name>
<evidence type="ECO:0000256" key="3">
    <source>
        <dbReference type="ARBA" id="ARBA00022679"/>
    </source>
</evidence>
<dbReference type="EMBL" id="CP069370">
    <property type="protein sequence ID" value="QYZ70445.1"/>
    <property type="molecule type" value="Genomic_DNA"/>
</dbReference>
<dbReference type="Pfam" id="PF01636">
    <property type="entry name" value="APH"/>
    <property type="match status" value="1"/>
</dbReference>
<dbReference type="GO" id="GO:0005737">
    <property type="term" value="C:cytoplasm"/>
    <property type="evidence" value="ECO:0007669"/>
    <property type="project" value="UniProtKB-SubCell"/>
</dbReference>
<reference evidence="10" key="1">
    <citation type="submission" date="2021-02" db="EMBL/GenBank/DDBJ databases">
        <title>Rhodobacter shimadae sp. nov., an aerobic anoxygenic phototrophic bacterium isolated from a hot spring.</title>
        <authorList>
            <person name="Muramatsu S."/>
            <person name="Haruta S."/>
            <person name="Hirose S."/>
            <person name="Hanada S."/>
        </authorList>
    </citation>
    <scope>NUCLEOTIDE SEQUENCE</scope>
    <source>
        <strain evidence="10">N10</strain>
    </source>
</reference>
<comment type="function">
    <text evidence="6">Catalyzes the GTP-dependent phosphorylation of 5-hydroxy-L-lysine.</text>
</comment>
<dbReference type="InterPro" id="IPR011009">
    <property type="entry name" value="Kinase-like_dom_sf"/>
</dbReference>
<evidence type="ECO:0000256" key="8">
    <source>
        <dbReference type="ARBA" id="ARBA00040505"/>
    </source>
</evidence>
<comment type="catalytic activity">
    <reaction evidence="5">
        <text>(5R)-5-hydroxy-L-lysine + GTP = (5R)-5-phosphooxy-L-lysine + GDP + H(+)</text>
        <dbReference type="Rhea" id="RHEA:19049"/>
        <dbReference type="ChEBI" id="CHEBI:15378"/>
        <dbReference type="ChEBI" id="CHEBI:37565"/>
        <dbReference type="ChEBI" id="CHEBI:57882"/>
        <dbReference type="ChEBI" id="CHEBI:58189"/>
        <dbReference type="ChEBI" id="CHEBI:58357"/>
        <dbReference type="EC" id="2.7.1.81"/>
    </reaction>
</comment>
<evidence type="ECO:0000256" key="6">
    <source>
        <dbReference type="ARBA" id="ARBA00037368"/>
    </source>
</evidence>
<evidence type="ECO:0000313" key="11">
    <source>
        <dbReference type="Proteomes" id="UP000826300"/>
    </source>
</evidence>
<dbReference type="PANTHER" id="PTHR21064:SF1">
    <property type="entry name" value="HYDROXYLYSINE KINASE"/>
    <property type="match status" value="1"/>
</dbReference>
<comment type="subcellular location">
    <subcellularLocation>
        <location evidence="1">Cytoplasm</location>
    </subcellularLocation>
</comment>
<protein>
    <recommendedName>
        <fullName evidence="8">Hydroxylysine kinase</fullName>
        <ecNumber evidence="7">2.7.1.81</ecNumber>
    </recommendedName>
</protein>
<evidence type="ECO:0000256" key="5">
    <source>
        <dbReference type="ARBA" id="ARBA00036820"/>
    </source>
</evidence>
<dbReference type="KEGG" id="nsm:JO391_02660"/>